<evidence type="ECO:0000313" key="3">
    <source>
        <dbReference type="Proteomes" id="UP000800038"/>
    </source>
</evidence>
<organism evidence="2 3">
    <name type="scientific">Clathrospora elynae</name>
    <dbReference type="NCBI Taxonomy" id="706981"/>
    <lineage>
        <taxon>Eukaryota</taxon>
        <taxon>Fungi</taxon>
        <taxon>Dikarya</taxon>
        <taxon>Ascomycota</taxon>
        <taxon>Pezizomycotina</taxon>
        <taxon>Dothideomycetes</taxon>
        <taxon>Pleosporomycetidae</taxon>
        <taxon>Pleosporales</taxon>
        <taxon>Diademaceae</taxon>
        <taxon>Clathrospora</taxon>
    </lineage>
</organism>
<dbReference type="AlphaFoldDB" id="A0A6A5SSV2"/>
<evidence type="ECO:0000256" key="1">
    <source>
        <dbReference type="SAM" id="MobiDB-lite"/>
    </source>
</evidence>
<gene>
    <name evidence="2" type="ORF">EJ02DRAFT_452974</name>
</gene>
<sequence length="293" mass="33034">MSPTINKRKAASELVSPPPPAKRPRSEAPTSTPRAPPRSSSLPRRLPGKPLRRPSRLLSPPPVSATLAEVDTEEEIDDLLCRIQSGIDYMRKQHRHGEAVGQTTRFEVSTTTTPHTSLALTLLRRHATPVSTSVLFEVFELGVPRPDWVTQGILTGLHDPQWWVGKNASETKAGPHADEHDIKRSAAHLKGQQTKKNKKNVATAREEKIEWKLKEWMRRQAAGEKMWDGEGEEADSSEDGDRDEDEDDMLATRPRVGIGRWMPMIEKESESESENEEDIPLLRDPRYVQWRAG</sequence>
<name>A0A6A5SSV2_9PLEO</name>
<dbReference type="Proteomes" id="UP000800038">
    <property type="component" value="Unassembled WGS sequence"/>
</dbReference>
<dbReference type="OrthoDB" id="3801416at2759"/>
<accession>A0A6A5SSV2</accession>
<evidence type="ECO:0000313" key="2">
    <source>
        <dbReference type="EMBL" id="KAF1943715.1"/>
    </source>
</evidence>
<feature type="compositionally biased region" description="Low complexity" evidence="1">
    <location>
        <begin position="29"/>
        <end position="45"/>
    </location>
</feature>
<dbReference type="EMBL" id="ML976022">
    <property type="protein sequence ID" value="KAF1943715.1"/>
    <property type="molecule type" value="Genomic_DNA"/>
</dbReference>
<reference evidence="2" key="1">
    <citation type="journal article" date="2020" name="Stud. Mycol.">
        <title>101 Dothideomycetes genomes: a test case for predicting lifestyles and emergence of pathogens.</title>
        <authorList>
            <person name="Haridas S."/>
            <person name="Albert R."/>
            <person name="Binder M."/>
            <person name="Bloem J."/>
            <person name="Labutti K."/>
            <person name="Salamov A."/>
            <person name="Andreopoulos B."/>
            <person name="Baker S."/>
            <person name="Barry K."/>
            <person name="Bills G."/>
            <person name="Bluhm B."/>
            <person name="Cannon C."/>
            <person name="Castanera R."/>
            <person name="Culley D."/>
            <person name="Daum C."/>
            <person name="Ezra D."/>
            <person name="Gonzalez J."/>
            <person name="Henrissat B."/>
            <person name="Kuo A."/>
            <person name="Liang C."/>
            <person name="Lipzen A."/>
            <person name="Lutzoni F."/>
            <person name="Magnuson J."/>
            <person name="Mondo S."/>
            <person name="Nolan M."/>
            <person name="Ohm R."/>
            <person name="Pangilinan J."/>
            <person name="Park H.-J."/>
            <person name="Ramirez L."/>
            <person name="Alfaro M."/>
            <person name="Sun H."/>
            <person name="Tritt A."/>
            <person name="Yoshinaga Y."/>
            <person name="Zwiers L.-H."/>
            <person name="Turgeon B."/>
            <person name="Goodwin S."/>
            <person name="Spatafora J."/>
            <person name="Crous P."/>
            <person name="Grigoriev I."/>
        </authorList>
    </citation>
    <scope>NUCLEOTIDE SEQUENCE</scope>
    <source>
        <strain evidence="2">CBS 161.51</strain>
    </source>
</reference>
<feature type="region of interest" description="Disordered" evidence="1">
    <location>
        <begin position="185"/>
        <end position="204"/>
    </location>
</feature>
<keyword evidence="3" id="KW-1185">Reference proteome</keyword>
<proteinExistence type="predicted"/>
<protein>
    <submittedName>
        <fullName evidence="2">Uncharacterized protein</fullName>
    </submittedName>
</protein>
<feature type="compositionally biased region" description="Acidic residues" evidence="1">
    <location>
        <begin position="229"/>
        <end position="249"/>
    </location>
</feature>
<feature type="region of interest" description="Disordered" evidence="1">
    <location>
        <begin position="223"/>
        <end position="293"/>
    </location>
</feature>
<feature type="compositionally biased region" description="Basic residues" evidence="1">
    <location>
        <begin position="46"/>
        <end position="55"/>
    </location>
</feature>
<feature type="region of interest" description="Disordered" evidence="1">
    <location>
        <begin position="1"/>
        <end position="63"/>
    </location>
</feature>